<dbReference type="STRING" id="398580.Dshi_2463"/>
<dbReference type="HOGENOM" id="CLU_075813_2_0_5"/>
<name>A8LSA4_DINSH</name>
<keyword evidence="3" id="KW-1185">Reference proteome</keyword>
<feature type="domain" description="Contractile injection system tube protein N-terminal" evidence="1">
    <location>
        <begin position="2"/>
        <end position="150"/>
    </location>
</feature>
<dbReference type="AlphaFoldDB" id="A8LSA4"/>
<proteinExistence type="predicted"/>
<reference evidence="3" key="1">
    <citation type="journal article" date="2010" name="ISME J.">
        <title>The complete genome sequence of the algal symbiont Dinoroseobacter shibae: a hitchhiker's guide to life in the sea.</title>
        <authorList>
            <person name="Wagner-Dobler I."/>
            <person name="Ballhausen B."/>
            <person name="Berger M."/>
            <person name="Brinkhoff T."/>
            <person name="Buchholz I."/>
            <person name="Bunk B."/>
            <person name="Cypionka H."/>
            <person name="Daniel R."/>
            <person name="Drepper T."/>
            <person name="Gerdts G."/>
            <person name="Hahnke S."/>
            <person name="Han C."/>
            <person name="Jahn D."/>
            <person name="Kalhoefer D."/>
            <person name="Kiss H."/>
            <person name="Klenk H.P."/>
            <person name="Kyrpides N."/>
            <person name="Liebl W."/>
            <person name="Liesegang H."/>
            <person name="Meincke L."/>
            <person name="Pati A."/>
            <person name="Petersen J."/>
            <person name="Piekarski T."/>
            <person name="Pommerenke C."/>
            <person name="Pradella S."/>
            <person name="Pukall R."/>
            <person name="Rabus R."/>
            <person name="Stackebrandt E."/>
            <person name="Thole S."/>
            <person name="Thompson L."/>
            <person name="Tielen P."/>
            <person name="Tomasch J."/>
            <person name="von Jan M."/>
            <person name="Wanphrut N."/>
            <person name="Wichels A."/>
            <person name="Zech H."/>
            <person name="Simon M."/>
        </authorList>
    </citation>
    <scope>NUCLEOTIDE SEQUENCE [LARGE SCALE GENOMIC DNA]</scope>
    <source>
        <strain evidence="3">DSM 16493 / NCIMB 14021 / DFL 12</strain>
    </source>
</reference>
<dbReference type="Proteomes" id="UP000006833">
    <property type="component" value="Chromosome"/>
</dbReference>
<organism evidence="2 3">
    <name type="scientific">Dinoroseobacter shibae (strain DSM 16493 / NCIMB 14021 / DFL 12)</name>
    <dbReference type="NCBI Taxonomy" id="398580"/>
    <lineage>
        <taxon>Bacteria</taxon>
        <taxon>Pseudomonadati</taxon>
        <taxon>Pseudomonadota</taxon>
        <taxon>Alphaproteobacteria</taxon>
        <taxon>Rhodobacterales</taxon>
        <taxon>Roseobacteraceae</taxon>
        <taxon>Dinoroseobacter</taxon>
    </lineage>
</organism>
<evidence type="ECO:0000259" key="1">
    <source>
        <dbReference type="Pfam" id="PF19266"/>
    </source>
</evidence>
<dbReference type="KEGG" id="dsh:Dshi_2463"/>
<dbReference type="InterPro" id="IPR045361">
    <property type="entry name" value="CIS_tube_prot_N"/>
</dbReference>
<dbReference type="OrthoDB" id="9815939at2"/>
<evidence type="ECO:0000313" key="2">
    <source>
        <dbReference type="EMBL" id="ABV94197.1"/>
    </source>
</evidence>
<sequence>MLSKLQIQAFSDNELRSQTGSYSLQINPNSLSHSHSASFAPAKDNDAAGTVLKFHTQNAEEMSFDFVIDATGVVPGVTDVAKEIESFRTLAYTYQGAQHSPNYLKIVWGGLTFNCMLTSLKIAYQLFAPSGAPLRAQLSVAFRQHLTPEDLARLGDKKSADLTHAQVVTAGSTLPLMAYGVYDRPDLYPQVARANDMNDLVHLTAGRALNFPPFEESRHD</sequence>
<dbReference type="EMBL" id="CP000830">
    <property type="protein sequence ID" value="ABV94197.1"/>
    <property type="molecule type" value="Genomic_DNA"/>
</dbReference>
<dbReference type="RefSeq" id="WP_012179128.1">
    <property type="nucleotide sequence ID" value="NC_009952.1"/>
</dbReference>
<dbReference type="Pfam" id="PF19266">
    <property type="entry name" value="CIS_tube"/>
    <property type="match status" value="1"/>
</dbReference>
<accession>A8LSA4</accession>
<protein>
    <recommendedName>
        <fullName evidence="1">Contractile injection system tube protein N-terminal domain-containing protein</fullName>
    </recommendedName>
</protein>
<dbReference type="eggNOG" id="COG1652">
    <property type="taxonomic scope" value="Bacteria"/>
</dbReference>
<gene>
    <name evidence="2" type="ordered locus">Dshi_2463</name>
</gene>
<evidence type="ECO:0000313" key="3">
    <source>
        <dbReference type="Proteomes" id="UP000006833"/>
    </source>
</evidence>